<evidence type="ECO:0000259" key="2">
    <source>
        <dbReference type="Pfam" id="PF13699"/>
    </source>
</evidence>
<dbReference type="Pfam" id="PF13699">
    <property type="entry name" value="eCIS_core"/>
    <property type="match status" value="1"/>
</dbReference>
<name>A0ABD5NB91_9EURY</name>
<proteinExistence type="predicted"/>
<evidence type="ECO:0000256" key="1">
    <source>
        <dbReference type="SAM" id="MobiDB-lite"/>
    </source>
</evidence>
<dbReference type="AlphaFoldDB" id="A0ABD5NB91"/>
<feature type="region of interest" description="Disordered" evidence="1">
    <location>
        <begin position="22"/>
        <end position="60"/>
    </location>
</feature>
<feature type="compositionally biased region" description="Low complexity" evidence="1">
    <location>
        <begin position="22"/>
        <end position="57"/>
    </location>
</feature>
<evidence type="ECO:0000313" key="3">
    <source>
        <dbReference type="EMBL" id="MFC3476356.1"/>
    </source>
</evidence>
<dbReference type="Proteomes" id="UP001595660">
    <property type="component" value="Unassembled WGS sequence"/>
</dbReference>
<dbReference type="EMBL" id="JBHRWN010000002">
    <property type="protein sequence ID" value="MFC3476356.1"/>
    <property type="molecule type" value="Genomic_DNA"/>
</dbReference>
<organism evidence="3 4">
    <name type="scientific">Halobacterium litoreum</name>
    <dbReference type="NCBI Taxonomy" id="2039234"/>
    <lineage>
        <taxon>Archaea</taxon>
        <taxon>Methanobacteriati</taxon>
        <taxon>Methanobacteriota</taxon>
        <taxon>Stenosarchaea group</taxon>
        <taxon>Halobacteria</taxon>
        <taxon>Halobacteriales</taxon>
        <taxon>Halobacteriaceae</taxon>
        <taxon>Halobacterium</taxon>
    </lineage>
</organism>
<dbReference type="RefSeq" id="WP_232572493.1">
    <property type="nucleotide sequence ID" value="NZ_CP089466.1"/>
</dbReference>
<sequence>MDRRRVLGVAVAVLFVTAGCQAPTNTATGDAATDAPTTERATEATTQTNTTGTNDGPAESTEFVTVTDDLPYDVAPIYRRTGRLLGLDQPSWPHTVVAVKEPPEGGSIGQASTSGFTNLVGIEPLPSAGEDGGVVTGAVTRGTDVTLFDHPNASAAFQQRILAHEFVHVFQTELPVRAAVDELDLRRNRAFLKGAMTEGSAEYVQERYGIEYQNVTLNQTAIPERWTNASAYVRYRIAPYEYGSRYFAMRLDDASGVVDVYENPPRTTEQLLHGYAPDGERAKELTVEANASESEFDVLGGGRTKGELFARLALSSELEFERAADAAAGWGMDRLVYFRDDSGNDAYAWVLRWDDASEATEFGDAFADYDAGNEEQFRLASVSDETVVVFAGADSFVENAAAAGNTSDVTVRA</sequence>
<comment type="caution">
    <text evidence="3">The sequence shown here is derived from an EMBL/GenBank/DDBJ whole genome shotgun (WGS) entry which is preliminary data.</text>
</comment>
<dbReference type="GeneID" id="69117735"/>
<evidence type="ECO:0000313" key="4">
    <source>
        <dbReference type="Proteomes" id="UP001595660"/>
    </source>
</evidence>
<keyword evidence="4" id="KW-1185">Reference proteome</keyword>
<dbReference type="PROSITE" id="PS51257">
    <property type="entry name" value="PROKAR_LIPOPROTEIN"/>
    <property type="match status" value="1"/>
</dbReference>
<gene>
    <name evidence="3" type="ORF">ACFOKC_01320</name>
</gene>
<protein>
    <submittedName>
        <fullName evidence="3">DUF2268 domain-containing protein</fullName>
    </submittedName>
</protein>
<reference evidence="3 4" key="1">
    <citation type="journal article" date="2019" name="Int. J. Syst. Evol. Microbiol.">
        <title>The Global Catalogue of Microorganisms (GCM) 10K type strain sequencing project: providing services to taxonomists for standard genome sequencing and annotation.</title>
        <authorList>
            <consortium name="The Broad Institute Genomics Platform"/>
            <consortium name="The Broad Institute Genome Sequencing Center for Infectious Disease"/>
            <person name="Wu L."/>
            <person name="Ma J."/>
        </authorList>
    </citation>
    <scope>NUCLEOTIDE SEQUENCE [LARGE SCALE GENOMIC DNA]</scope>
    <source>
        <strain evidence="3 4">CGMCC 1.12562</strain>
    </source>
</reference>
<accession>A0ABD5NB91</accession>
<feature type="domain" description="eCIS core" evidence="2">
    <location>
        <begin position="136"/>
        <end position="172"/>
    </location>
</feature>
<dbReference type="InterPro" id="IPR025295">
    <property type="entry name" value="eCIS_core_dom"/>
</dbReference>